<name>A0A091DAG6_FUKDA</name>
<organism evidence="4 5">
    <name type="scientific">Fukomys damarensis</name>
    <name type="common">Damaraland mole rat</name>
    <name type="synonym">Cryptomys damarensis</name>
    <dbReference type="NCBI Taxonomy" id="885580"/>
    <lineage>
        <taxon>Eukaryota</taxon>
        <taxon>Metazoa</taxon>
        <taxon>Chordata</taxon>
        <taxon>Craniata</taxon>
        <taxon>Vertebrata</taxon>
        <taxon>Euteleostomi</taxon>
        <taxon>Mammalia</taxon>
        <taxon>Eutheria</taxon>
        <taxon>Euarchontoglires</taxon>
        <taxon>Glires</taxon>
        <taxon>Rodentia</taxon>
        <taxon>Hystricomorpha</taxon>
        <taxon>Bathyergidae</taxon>
        <taxon>Fukomys</taxon>
    </lineage>
</organism>
<comment type="similarity">
    <text evidence="1">Belongs to the short-chain dehydrogenases/reductases (SDR) family.</text>
</comment>
<reference evidence="4 5" key="1">
    <citation type="submission" date="2013-11" db="EMBL/GenBank/DDBJ databases">
        <title>The Damaraland mole rat (Fukomys damarensis) genome and evolution of African mole rats.</title>
        <authorList>
            <person name="Gladyshev V.N."/>
            <person name="Fang X."/>
        </authorList>
    </citation>
    <scope>NUCLEOTIDE SEQUENCE [LARGE SCALE GENOMIC DNA]</scope>
    <source>
        <tissue evidence="4">Liver</tissue>
    </source>
</reference>
<dbReference type="InterPro" id="IPR036291">
    <property type="entry name" value="NAD(P)-bd_dom_sf"/>
</dbReference>
<accession>A0A091DAG6</accession>
<dbReference type="AlphaFoldDB" id="A0A091DAG6"/>
<dbReference type="Pfam" id="PF13561">
    <property type="entry name" value="adh_short_C2"/>
    <property type="match status" value="1"/>
</dbReference>
<keyword evidence="5" id="KW-1185">Reference proteome</keyword>
<evidence type="ECO:0000256" key="1">
    <source>
        <dbReference type="ARBA" id="ARBA00006484"/>
    </source>
</evidence>
<evidence type="ECO:0000256" key="2">
    <source>
        <dbReference type="SAM" id="MobiDB-lite"/>
    </source>
</evidence>
<dbReference type="STRING" id="885580.ENSFDAP00000004163"/>
<evidence type="ECO:0000313" key="5">
    <source>
        <dbReference type="Proteomes" id="UP000028990"/>
    </source>
</evidence>
<feature type="region of interest" description="Disordered" evidence="2">
    <location>
        <begin position="265"/>
        <end position="290"/>
    </location>
</feature>
<dbReference type="PANTHER" id="PTHR43943:SF15">
    <property type="entry name" value="DEHYDROGENASE_REDUCTASE MEMBER 2"/>
    <property type="match status" value="1"/>
</dbReference>
<dbReference type="InterPro" id="IPR002347">
    <property type="entry name" value="SDR_fam"/>
</dbReference>
<dbReference type="SUPFAM" id="SSF51735">
    <property type="entry name" value="NAD(P)-binding Rossmann-fold domains"/>
    <property type="match status" value="1"/>
</dbReference>
<protein>
    <submittedName>
        <fullName evidence="4">Dehydrogenase/reductase SDR family member 2</fullName>
    </submittedName>
</protein>
<dbReference type="InterPro" id="IPR009505">
    <property type="entry name" value="Neural_ProG_Cyt"/>
</dbReference>
<dbReference type="eggNOG" id="ENOG502QXSB">
    <property type="taxonomic scope" value="Eukaryota"/>
</dbReference>
<dbReference type="EMBL" id="KN122898">
    <property type="protein sequence ID" value="KFO27493.1"/>
    <property type="molecule type" value="Genomic_DNA"/>
</dbReference>
<evidence type="ECO:0000313" key="4">
    <source>
        <dbReference type="EMBL" id="KFO27493.1"/>
    </source>
</evidence>
<dbReference type="Gene3D" id="3.40.50.720">
    <property type="entry name" value="NAD(P)-binding Rossmann-like Domain"/>
    <property type="match status" value="2"/>
</dbReference>
<feature type="domain" description="Neural chondroitin sulphate proteoglycan cytoplasmic" evidence="3">
    <location>
        <begin position="237"/>
        <end position="289"/>
    </location>
</feature>
<evidence type="ECO:0000259" key="3">
    <source>
        <dbReference type="Pfam" id="PF06567"/>
    </source>
</evidence>
<dbReference type="GO" id="GO:0004090">
    <property type="term" value="F:carbonyl reductase (NADPH) activity"/>
    <property type="evidence" value="ECO:0007669"/>
    <property type="project" value="TreeGrafter"/>
</dbReference>
<dbReference type="PANTHER" id="PTHR43943">
    <property type="entry name" value="DEHYDROGENASE/REDUCTASE (SDR FAMILY) MEMBER 4"/>
    <property type="match status" value="1"/>
</dbReference>
<dbReference type="Proteomes" id="UP000028990">
    <property type="component" value="Unassembled WGS sequence"/>
</dbReference>
<dbReference type="PRINTS" id="PR00081">
    <property type="entry name" value="GDHRDH"/>
</dbReference>
<proteinExistence type="inferred from homology"/>
<dbReference type="Pfam" id="PF06567">
    <property type="entry name" value="Neural_ProG_Cyt"/>
    <property type="match status" value="1"/>
</dbReference>
<gene>
    <name evidence="4" type="ORF">H920_11035</name>
</gene>
<dbReference type="Pfam" id="PF00106">
    <property type="entry name" value="adh_short"/>
    <property type="match status" value="1"/>
</dbReference>
<sequence>MFRPLTLKSLMPLAPPRLMRSTSSGTNNGLKLANKIAVVTGSMLGIGFAVARCLAQGGAHVVISSRKQQNVDHAVATLKGEGLSVTGTVCHVGKAEDRDWLVTMALKRCGSVDFLVCSAGVNPLVGSTLGGSEETWDKKLGVCSVSKTALLGLTKTLAVELAPKNIRVNGLVPGIIETAFSKVLTEDKALIDHLNHFFGLQRLGQPEDHAGLVSFLCSPDSGFITGENIAVAGLSPHDDSSAPHKIHEVLKSCLKEEEPFNIQKSMSPKVEGGKGDQEAVDMNCLQNNLT</sequence>